<organism evidence="1 2">
    <name type="scientific">Clostridium thailandense</name>
    <dbReference type="NCBI Taxonomy" id="2794346"/>
    <lineage>
        <taxon>Bacteria</taxon>
        <taxon>Bacillati</taxon>
        <taxon>Bacillota</taxon>
        <taxon>Clostridia</taxon>
        <taxon>Eubacteriales</taxon>
        <taxon>Clostridiaceae</taxon>
        <taxon>Clostridium</taxon>
    </lineage>
</organism>
<protein>
    <submittedName>
        <fullName evidence="1">Uncharacterized protein</fullName>
    </submittedName>
</protein>
<dbReference type="EMBL" id="JAEEGC010000125">
    <property type="protein sequence ID" value="MBV7275502.1"/>
    <property type="molecule type" value="Genomic_DNA"/>
</dbReference>
<name>A0A949TUC4_9CLOT</name>
<proteinExistence type="predicted"/>
<dbReference type="RefSeq" id="WP_218322553.1">
    <property type="nucleotide sequence ID" value="NZ_JAEEGC010000125.1"/>
</dbReference>
<dbReference type="AlphaFoldDB" id="A0A949TUC4"/>
<accession>A0A949TUC4</accession>
<gene>
    <name evidence="1" type="ORF">I6U48_21600</name>
</gene>
<reference evidence="1" key="1">
    <citation type="submission" date="2020-12" db="EMBL/GenBank/DDBJ databases">
        <title>Clostridium thailandense sp. nov., a novel acetogenic bacterium isolated from peat land soil in Thailand.</title>
        <authorList>
            <person name="Chaikitkaew S."/>
            <person name="Birkeland N.K."/>
        </authorList>
    </citation>
    <scope>NUCLEOTIDE SEQUENCE</scope>
    <source>
        <strain evidence="1">PL3</strain>
    </source>
</reference>
<evidence type="ECO:0000313" key="1">
    <source>
        <dbReference type="EMBL" id="MBV7275502.1"/>
    </source>
</evidence>
<keyword evidence="2" id="KW-1185">Reference proteome</keyword>
<comment type="caution">
    <text evidence="1">The sequence shown here is derived from an EMBL/GenBank/DDBJ whole genome shotgun (WGS) entry which is preliminary data.</text>
</comment>
<dbReference type="Proteomes" id="UP000694308">
    <property type="component" value="Unassembled WGS sequence"/>
</dbReference>
<evidence type="ECO:0000313" key="2">
    <source>
        <dbReference type="Proteomes" id="UP000694308"/>
    </source>
</evidence>
<sequence>MKNISFYSLNYVNELETFCILLIEKELDIFFSSCIRSALDYSHMISNNLALHEMKNFEEKVLSKRQIKELIKDILFKVNIEIAKCMGYSNPDVVHTESIGCNNDFINELINDFKVTQIICKVCEYIIDFAISRSLKGICKSDMVNDLIKRNISGKNILKKNNLINQKRKHQELLYKQIEGFLTNTKVTLRNELIKACIININNIQNISYEFSIA</sequence>